<organism evidence="7 8">
    <name type="scientific">Actinoplanes italicus</name>
    <dbReference type="NCBI Taxonomy" id="113567"/>
    <lineage>
        <taxon>Bacteria</taxon>
        <taxon>Bacillati</taxon>
        <taxon>Actinomycetota</taxon>
        <taxon>Actinomycetes</taxon>
        <taxon>Micromonosporales</taxon>
        <taxon>Micromonosporaceae</taxon>
        <taxon>Actinoplanes</taxon>
    </lineage>
</organism>
<dbReference type="PROSITE" id="PS51764">
    <property type="entry name" value="GH26"/>
    <property type="match status" value="1"/>
</dbReference>
<keyword evidence="2 4" id="KW-0378">Hydrolase</keyword>
<evidence type="ECO:0000256" key="4">
    <source>
        <dbReference type="PROSITE-ProRule" id="PRU01100"/>
    </source>
</evidence>
<comment type="similarity">
    <text evidence="1 4">Belongs to the glycosyl hydrolase 26 family.</text>
</comment>
<dbReference type="InterPro" id="IPR017853">
    <property type="entry name" value="GH"/>
</dbReference>
<feature type="domain" description="GH26" evidence="6">
    <location>
        <begin position="47"/>
        <end position="339"/>
    </location>
</feature>
<feature type="active site" description="Proton donor" evidence="4">
    <location>
        <position position="178"/>
    </location>
</feature>
<evidence type="ECO:0000256" key="2">
    <source>
        <dbReference type="ARBA" id="ARBA00022801"/>
    </source>
</evidence>
<dbReference type="Gene3D" id="3.20.20.80">
    <property type="entry name" value="Glycosidases"/>
    <property type="match status" value="1"/>
</dbReference>
<dbReference type="InterPro" id="IPR022790">
    <property type="entry name" value="GH26_dom"/>
</dbReference>
<evidence type="ECO:0000313" key="8">
    <source>
        <dbReference type="Proteomes" id="UP000239415"/>
    </source>
</evidence>
<dbReference type="Proteomes" id="UP000239415">
    <property type="component" value="Unassembled WGS sequence"/>
</dbReference>
<dbReference type="RefSeq" id="WP_106319960.1">
    <property type="nucleotide sequence ID" value="NZ_BOMO01000070.1"/>
</dbReference>
<dbReference type="InterPro" id="IPR000805">
    <property type="entry name" value="Glyco_hydro_26"/>
</dbReference>
<sequence length="363" mass="39884">MPDVPAASRRGRLGTAAAGVAVLIIGIAGCHSTDERPVPQPGPAAGTGPRSARAHLSLTREAGSWPGEHGLSGVNGFPVLNTASVTEFCTDRGRPCTMAQTYTDRTDYDAMTRESDWVFEFFADFDGVLVISQALVPDKGEKLVAACAAGDYDQNWRDFGALMVKHGRGDSIVRLGWEMNESSMAWRGLSTEDYIACYRTAADAIRETNPQVVLDWTINGHNTPDVLCGGLSTNCYPGDDYVDIVGIDNYDHHPWSPTKADFDRTAAEPEGLDWLFDFARAHGKLFSVGEWGVMPTGDAGRDNPDFVRWMHEWFAGHAPYLVYEAWFQRCDGDFSQSAILRPDDPKCLPNTGSSEVYTELFKR</sequence>
<keyword evidence="3 4" id="KW-0326">Glycosidase</keyword>
<comment type="caution">
    <text evidence="7">The sequence shown here is derived from an EMBL/GenBank/DDBJ whole genome shotgun (WGS) entry which is preliminary data.</text>
</comment>
<dbReference type="PANTHER" id="PTHR40079:SF4">
    <property type="entry name" value="GH26 DOMAIN-CONTAINING PROTEIN-RELATED"/>
    <property type="match status" value="1"/>
</dbReference>
<gene>
    <name evidence="7" type="ORF">CLV67_10741</name>
</gene>
<evidence type="ECO:0000259" key="6">
    <source>
        <dbReference type="PROSITE" id="PS51764"/>
    </source>
</evidence>
<dbReference type="PANTHER" id="PTHR40079">
    <property type="entry name" value="MANNAN ENDO-1,4-BETA-MANNOSIDASE E-RELATED"/>
    <property type="match status" value="1"/>
</dbReference>
<evidence type="ECO:0000256" key="5">
    <source>
        <dbReference type="SAM" id="MobiDB-lite"/>
    </source>
</evidence>
<keyword evidence="8" id="KW-1185">Reference proteome</keyword>
<dbReference type="AlphaFoldDB" id="A0A2T0KBZ2"/>
<dbReference type="SUPFAM" id="SSF51445">
    <property type="entry name" value="(Trans)glycosidases"/>
    <property type="match status" value="1"/>
</dbReference>
<feature type="region of interest" description="Disordered" evidence="5">
    <location>
        <begin position="33"/>
        <end position="52"/>
    </location>
</feature>
<proteinExistence type="inferred from homology"/>
<evidence type="ECO:0000313" key="7">
    <source>
        <dbReference type="EMBL" id="PRX20764.1"/>
    </source>
</evidence>
<evidence type="ECO:0000256" key="1">
    <source>
        <dbReference type="ARBA" id="ARBA00007754"/>
    </source>
</evidence>
<name>A0A2T0KBZ2_9ACTN</name>
<dbReference type="OrthoDB" id="3279376at2"/>
<feature type="active site" description="Nucleophile" evidence="4">
    <location>
        <position position="290"/>
    </location>
</feature>
<reference evidence="7 8" key="1">
    <citation type="submission" date="2018-03" db="EMBL/GenBank/DDBJ databases">
        <title>Genomic Encyclopedia of Archaeal and Bacterial Type Strains, Phase II (KMG-II): from individual species to whole genera.</title>
        <authorList>
            <person name="Goeker M."/>
        </authorList>
    </citation>
    <scope>NUCLEOTIDE SEQUENCE [LARGE SCALE GENOMIC DNA]</scope>
    <source>
        <strain evidence="7 8">DSM 43146</strain>
    </source>
</reference>
<dbReference type="EMBL" id="PVMZ01000007">
    <property type="protein sequence ID" value="PRX20764.1"/>
    <property type="molecule type" value="Genomic_DNA"/>
</dbReference>
<accession>A0A2T0KBZ2</accession>
<dbReference type="GO" id="GO:0006080">
    <property type="term" value="P:substituted mannan metabolic process"/>
    <property type="evidence" value="ECO:0007669"/>
    <property type="project" value="InterPro"/>
</dbReference>
<dbReference type="GO" id="GO:0016985">
    <property type="term" value="F:mannan endo-1,4-beta-mannosidase activity"/>
    <property type="evidence" value="ECO:0007669"/>
    <property type="project" value="InterPro"/>
</dbReference>
<evidence type="ECO:0000256" key="3">
    <source>
        <dbReference type="ARBA" id="ARBA00023295"/>
    </source>
</evidence>
<protein>
    <submittedName>
        <fullName evidence="7">Glycosyl hydrolase family 26</fullName>
    </submittedName>
</protein>
<dbReference type="Pfam" id="PF02156">
    <property type="entry name" value="Glyco_hydro_26"/>
    <property type="match status" value="1"/>
</dbReference>